<dbReference type="Pfam" id="PF16220">
    <property type="entry name" value="DUF4880"/>
    <property type="match status" value="1"/>
</dbReference>
<dbReference type="RefSeq" id="WP_092367339.1">
    <property type="nucleotide sequence ID" value="NZ_FNBM01000003.1"/>
</dbReference>
<name>A0A1G7MC14_9GAMM</name>
<dbReference type="InterPro" id="IPR012373">
    <property type="entry name" value="Ferrdict_sens_TM"/>
</dbReference>
<gene>
    <name evidence="3" type="ORF">SAMN05216381_1994</name>
</gene>
<evidence type="ECO:0000259" key="1">
    <source>
        <dbReference type="Pfam" id="PF04773"/>
    </source>
</evidence>
<evidence type="ECO:0000259" key="2">
    <source>
        <dbReference type="Pfam" id="PF16220"/>
    </source>
</evidence>
<dbReference type="EMBL" id="FNBM01000003">
    <property type="protein sequence ID" value="SDF59231.1"/>
    <property type="molecule type" value="Genomic_DNA"/>
</dbReference>
<dbReference type="STRING" id="640205.SAMN05216381_1994"/>
<feature type="domain" description="FecR protein" evidence="1">
    <location>
        <begin position="116"/>
        <end position="207"/>
    </location>
</feature>
<dbReference type="AlphaFoldDB" id="A0A1G7MC14"/>
<dbReference type="Pfam" id="PF04773">
    <property type="entry name" value="FecR"/>
    <property type="match status" value="1"/>
</dbReference>
<dbReference type="PANTHER" id="PTHR30273:SF2">
    <property type="entry name" value="PROTEIN FECR"/>
    <property type="match status" value="1"/>
</dbReference>
<dbReference type="InterPro" id="IPR032623">
    <property type="entry name" value="FecR_N"/>
</dbReference>
<sequence length="322" mass="35354">MRQTRLDPAAEQAIDWMVKLRAGRTSQAQQARFEQWLHSDAAHANAWATLQHSLGQPYDTLRQLNSRLPSGTAQELLLQPSSSRRNLLRGLAAFGLLGGATWLGARSQPGQALLADFSTGTGERRHLQLSDGSGLDLNASSAIDLRFSSRQRLLLLRHGELVVQVAADAGRPFIVRSAQGSVQALGTRFLVRQEADATRVVVLEHSVRLSLANGTQRVLLHGHGALLRGDRIDLLTGEQPYQADWLNGRLSVLDAPLGDVIEALRPYRRGLIRVSPQIRQLRVQGVFPLDDTQRSLAALAETLPISVDHYGPWLTLLGPKNQ</sequence>
<dbReference type="OrthoDB" id="1099576at2"/>
<evidence type="ECO:0000313" key="3">
    <source>
        <dbReference type="EMBL" id="SDF59231.1"/>
    </source>
</evidence>
<protein>
    <submittedName>
        <fullName evidence="3">FecR family protein</fullName>
    </submittedName>
</protein>
<dbReference type="PIRSF" id="PIRSF018266">
    <property type="entry name" value="FecR"/>
    <property type="match status" value="1"/>
</dbReference>
<organism evidence="3 4">
    <name type="scientific">Phytopseudomonas seleniipraecipitans</name>
    <dbReference type="NCBI Taxonomy" id="640205"/>
    <lineage>
        <taxon>Bacteria</taxon>
        <taxon>Pseudomonadati</taxon>
        <taxon>Pseudomonadota</taxon>
        <taxon>Gammaproteobacteria</taxon>
        <taxon>Pseudomonadales</taxon>
        <taxon>Pseudomonadaceae</taxon>
        <taxon>Phytopseudomonas</taxon>
    </lineage>
</organism>
<dbReference type="GO" id="GO:0016989">
    <property type="term" value="F:sigma factor antagonist activity"/>
    <property type="evidence" value="ECO:0007669"/>
    <property type="project" value="TreeGrafter"/>
</dbReference>
<dbReference type="InterPro" id="IPR006860">
    <property type="entry name" value="FecR"/>
</dbReference>
<dbReference type="PANTHER" id="PTHR30273">
    <property type="entry name" value="PERIPLASMIC SIGNAL SENSOR AND SIGMA FACTOR ACTIVATOR FECR-RELATED"/>
    <property type="match status" value="1"/>
</dbReference>
<dbReference type="Gene3D" id="2.60.120.1440">
    <property type="match status" value="1"/>
</dbReference>
<dbReference type="Proteomes" id="UP000243378">
    <property type="component" value="Unassembled WGS sequence"/>
</dbReference>
<evidence type="ECO:0000313" key="4">
    <source>
        <dbReference type="Proteomes" id="UP000243378"/>
    </source>
</evidence>
<reference evidence="3 4" key="1">
    <citation type="submission" date="2016-10" db="EMBL/GenBank/DDBJ databases">
        <authorList>
            <person name="de Groot N.N."/>
        </authorList>
    </citation>
    <scope>NUCLEOTIDE SEQUENCE [LARGE SCALE GENOMIC DNA]</scope>
    <source>
        <strain evidence="3 4">LMG 25475</strain>
    </source>
</reference>
<proteinExistence type="predicted"/>
<accession>A0A1G7MC14</accession>
<feature type="domain" description="FecR N-terminal" evidence="2">
    <location>
        <begin position="11"/>
        <end position="51"/>
    </location>
</feature>